<comment type="caution">
    <text evidence="3">The sequence shown here is derived from an EMBL/GenBank/DDBJ whole genome shotgun (WGS) entry which is preliminary data.</text>
</comment>
<accession>A0A2T4UGP6</accession>
<keyword evidence="4" id="KW-1185">Reference proteome</keyword>
<dbReference type="InterPro" id="IPR003399">
    <property type="entry name" value="Mce/MlaD"/>
</dbReference>
<dbReference type="EMBL" id="PYYB01000001">
    <property type="protein sequence ID" value="PTL58375.1"/>
    <property type="molecule type" value="Genomic_DNA"/>
</dbReference>
<evidence type="ECO:0000313" key="3">
    <source>
        <dbReference type="EMBL" id="PTL58375.1"/>
    </source>
</evidence>
<dbReference type="PANTHER" id="PTHR33371:SF4">
    <property type="entry name" value="INTERMEMBRANE PHOSPHOLIPID TRANSPORT SYSTEM BINDING PROTEIN MLAD"/>
    <property type="match status" value="1"/>
</dbReference>
<dbReference type="AlphaFoldDB" id="A0A2T4UGP6"/>
<organism evidence="3 4">
    <name type="scientific">Paraconexibacter algicola</name>
    <dbReference type="NCBI Taxonomy" id="2133960"/>
    <lineage>
        <taxon>Bacteria</taxon>
        <taxon>Bacillati</taxon>
        <taxon>Actinomycetota</taxon>
        <taxon>Thermoleophilia</taxon>
        <taxon>Solirubrobacterales</taxon>
        <taxon>Paraconexibacteraceae</taxon>
        <taxon>Paraconexibacter</taxon>
    </lineage>
</organism>
<gene>
    <name evidence="3" type="ORF">C7Y72_01280</name>
</gene>
<feature type="region of interest" description="Disordered" evidence="1">
    <location>
        <begin position="409"/>
        <end position="432"/>
    </location>
</feature>
<feature type="domain" description="Mce/MlaD" evidence="2">
    <location>
        <begin position="28"/>
        <end position="108"/>
    </location>
</feature>
<sequence length="432" mass="44897">MQGRIVAVAALVVAIAAAALVLTRGGDEYRLTLRFDNASQLVKGNEVKVGGLPVGTVDDIVLADDNAAEVKVRITDEDLTPLHEGTRAEIRVASLSSVANRFIQLHPGPNNAPEIADGGTLATARTNSVVEIDSLLATLDAQTRNAAQDLLRNQAAIYEGAAAEANRGLVALNPALSQLDLLSRDLGRDNTALRGFLVRTASVVAAVASRDADLDRGLAGAATTARTLADEQQSLEGVLRRAPGTLADATGALNDLDRTFTALRPAARELRPVAPRAAGLVRDLQPVLDRSGPAIASLRGLLPDLGAVLRRMPALRDTALASFTATRTALADADPIVQGVLPYLPDVYHGVVTGFGGQQVNSYDANGPYARITPVASQLSLTGALSGLTKGLPLPFKNGRTSRCAGGAYRQVTSSPNNTPTPGFPCDPGNAP</sequence>
<dbReference type="InterPro" id="IPR052336">
    <property type="entry name" value="MlaD_Phospholipid_Transporter"/>
</dbReference>
<proteinExistence type="predicted"/>
<dbReference type="PANTHER" id="PTHR33371">
    <property type="entry name" value="INTERMEMBRANE PHOSPHOLIPID TRANSPORT SYSTEM BINDING PROTEIN MLAD-RELATED"/>
    <property type="match status" value="1"/>
</dbReference>
<dbReference type="Pfam" id="PF02470">
    <property type="entry name" value="MlaD"/>
    <property type="match status" value="1"/>
</dbReference>
<evidence type="ECO:0000313" key="4">
    <source>
        <dbReference type="Proteomes" id="UP000240739"/>
    </source>
</evidence>
<feature type="compositionally biased region" description="Polar residues" evidence="1">
    <location>
        <begin position="411"/>
        <end position="421"/>
    </location>
</feature>
<name>A0A2T4UGP6_9ACTN</name>
<protein>
    <recommendedName>
        <fullName evidence="2">Mce/MlaD domain-containing protein</fullName>
    </recommendedName>
</protein>
<reference evidence="3 4" key="1">
    <citation type="submission" date="2018-03" db="EMBL/GenBank/DDBJ databases">
        <title>Aquarubrobacter algicola gen. nov., sp. nov., a novel actinobacterium isolated from shallow eutrophic lake during the end of cyanobacterial harmful algal blooms.</title>
        <authorList>
            <person name="Chun S.J."/>
        </authorList>
    </citation>
    <scope>NUCLEOTIDE SEQUENCE [LARGE SCALE GENOMIC DNA]</scope>
    <source>
        <strain evidence="3 4">Seoho-28</strain>
    </source>
</reference>
<dbReference type="Proteomes" id="UP000240739">
    <property type="component" value="Unassembled WGS sequence"/>
</dbReference>
<evidence type="ECO:0000259" key="2">
    <source>
        <dbReference type="Pfam" id="PF02470"/>
    </source>
</evidence>
<evidence type="ECO:0000256" key="1">
    <source>
        <dbReference type="SAM" id="MobiDB-lite"/>
    </source>
</evidence>